<dbReference type="GO" id="GO:0005840">
    <property type="term" value="C:ribosome"/>
    <property type="evidence" value="ECO:0007669"/>
    <property type="project" value="UniProtKB-KW"/>
</dbReference>
<evidence type="ECO:0000313" key="1">
    <source>
        <dbReference type="EMBL" id="JAE11074.1"/>
    </source>
</evidence>
<organism evidence="1">
    <name type="scientific">Arundo donax</name>
    <name type="common">Giant reed</name>
    <name type="synonym">Donax arundinaceus</name>
    <dbReference type="NCBI Taxonomy" id="35708"/>
    <lineage>
        <taxon>Eukaryota</taxon>
        <taxon>Viridiplantae</taxon>
        <taxon>Streptophyta</taxon>
        <taxon>Embryophyta</taxon>
        <taxon>Tracheophyta</taxon>
        <taxon>Spermatophyta</taxon>
        <taxon>Magnoliopsida</taxon>
        <taxon>Liliopsida</taxon>
        <taxon>Poales</taxon>
        <taxon>Poaceae</taxon>
        <taxon>PACMAD clade</taxon>
        <taxon>Arundinoideae</taxon>
        <taxon>Arundineae</taxon>
        <taxon>Arundo</taxon>
    </lineage>
</organism>
<keyword evidence="1" id="KW-0687">Ribonucleoprotein</keyword>
<dbReference type="AlphaFoldDB" id="A0A0A9FIM5"/>
<reference evidence="1" key="2">
    <citation type="journal article" date="2015" name="Data Brief">
        <title>Shoot transcriptome of the giant reed, Arundo donax.</title>
        <authorList>
            <person name="Barrero R.A."/>
            <person name="Guerrero F.D."/>
            <person name="Moolhuijzen P."/>
            <person name="Goolsby J.A."/>
            <person name="Tidwell J."/>
            <person name="Bellgard S.E."/>
            <person name="Bellgard M.I."/>
        </authorList>
    </citation>
    <scope>NUCLEOTIDE SEQUENCE</scope>
    <source>
        <tissue evidence="1">Shoot tissue taken approximately 20 cm above the soil surface</tissue>
    </source>
</reference>
<proteinExistence type="predicted"/>
<reference evidence="1" key="1">
    <citation type="submission" date="2014-09" db="EMBL/GenBank/DDBJ databases">
        <authorList>
            <person name="Magalhaes I.L.F."/>
            <person name="Oliveira U."/>
            <person name="Santos F.R."/>
            <person name="Vidigal T.H.D.A."/>
            <person name="Brescovit A.D."/>
            <person name="Santos A.J."/>
        </authorList>
    </citation>
    <scope>NUCLEOTIDE SEQUENCE</scope>
    <source>
        <tissue evidence="1">Shoot tissue taken approximately 20 cm above the soil surface</tissue>
    </source>
</reference>
<dbReference type="EMBL" id="GBRH01186822">
    <property type="protein sequence ID" value="JAE11074.1"/>
    <property type="molecule type" value="Transcribed_RNA"/>
</dbReference>
<name>A0A0A9FIM5_ARUDO</name>
<keyword evidence="1" id="KW-0689">Ribosomal protein</keyword>
<sequence>MVECFLELPLEKGLSVLSLLKSRRL</sequence>
<accession>A0A0A9FIM5</accession>
<protein>
    <submittedName>
        <fullName evidence="1">60S ribosomal protein L34</fullName>
    </submittedName>
</protein>